<evidence type="ECO:0000256" key="3">
    <source>
        <dbReference type="ARBA" id="ARBA00022676"/>
    </source>
</evidence>
<keyword evidence="11" id="KW-0732">Signal</keyword>
<dbReference type="GO" id="GO:0000139">
    <property type="term" value="C:Golgi membrane"/>
    <property type="evidence" value="ECO:0007669"/>
    <property type="project" value="UniProtKB-SubCell"/>
</dbReference>
<comment type="caution">
    <text evidence="12">The sequence shown here is derived from an EMBL/GenBank/DDBJ whole genome shotgun (WGS) entry which is preliminary data.</text>
</comment>
<dbReference type="EMBL" id="BRXY01000319">
    <property type="protein sequence ID" value="GMH86779.1"/>
    <property type="molecule type" value="Genomic_DNA"/>
</dbReference>
<feature type="signal peptide" evidence="11">
    <location>
        <begin position="1"/>
        <end position="23"/>
    </location>
</feature>
<keyword evidence="6" id="KW-0735">Signal-anchor</keyword>
<name>A0A9W7EN33_9STRA</name>
<dbReference type="Proteomes" id="UP001165085">
    <property type="component" value="Unassembled WGS sequence"/>
</dbReference>
<evidence type="ECO:0000256" key="6">
    <source>
        <dbReference type="ARBA" id="ARBA00022968"/>
    </source>
</evidence>
<keyword evidence="3 10" id="KW-0328">Glycosyltransferase</keyword>
<dbReference type="PANTHER" id="PTHR11214">
    <property type="entry name" value="BETA-1,3-N-ACETYLGLUCOSAMINYLTRANSFERASE"/>
    <property type="match status" value="1"/>
</dbReference>
<dbReference type="AlphaFoldDB" id="A0A9W7EN33"/>
<dbReference type="OrthoDB" id="197179at2759"/>
<organism evidence="12 13">
    <name type="scientific">Triparma strigata</name>
    <dbReference type="NCBI Taxonomy" id="1606541"/>
    <lineage>
        <taxon>Eukaryota</taxon>
        <taxon>Sar</taxon>
        <taxon>Stramenopiles</taxon>
        <taxon>Ochrophyta</taxon>
        <taxon>Bolidophyceae</taxon>
        <taxon>Parmales</taxon>
        <taxon>Triparmaceae</taxon>
        <taxon>Triparma</taxon>
    </lineage>
</organism>
<feature type="chain" id="PRO_5040847275" description="Hexosyltransferase" evidence="11">
    <location>
        <begin position="24"/>
        <end position="393"/>
    </location>
</feature>
<dbReference type="Gene3D" id="3.90.550.50">
    <property type="match status" value="1"/>
</dbReference>
<keyword evidence="9" id="KW-0472">Membrane</keyword>
<sequence>MVRRLLLCCIMLALLSPLCLCWAEGVGKTCGEEDARVLILINSACSNTNRRAAIRQTWLSGVSELRPNVVVRFIVGQGCEDSEDVQDGEEGETLMVPIRDEYRNNILKLLHALKHFHAAVTHGLESFDYVLKADDDSFVNVSELMNLLSSSPRNSHYRGLFFTGKPFRDPSHKNFVSPRCLPLPVLPPFAYGGGFIMSWDLVDYIVRNQILLENGLIRDKDGDLCCDLDDLQVGIWMFALGVVPFHEDRFNGLLNCHSESVILYDVPDYLMREVHEEKNNDGGSSRGVCNDVVHRYVLESPRPEYKAVGLMRLILLRRWEFALDRANLESSSSHNAHILLPLISTCISSSGTGPTCDYLVDIVDVSIRKLTEKIQTPRIEDDIRDEVFGHISV</sequence>
<dbReference type="PANTHER" id="PTHR11214:SF3">
    <property type="entry name" value="BETA-1,3-GALACTOSYLTRANSFERASE 6"/>
    <property type="match status" value="1"/>
</dbReference>
<keyword evidence="4" id="KW-0808">Transferase</keyword>
<reference evidence="13" key="1">
    <citation type="journal article" date="2023" name="Commun. Biol.">
        <title>Genome analysis of Parmales, the sister group of diatoms, reveals the evolutionary specialization of diatoms from phago-mixotrophs to photoautotrophs.</title>
        <authorList>
            <person name="Ban H."/>
            <person name="Sato S."/>
            <person name="Yoshikawa S."/>
            <person name="Yamada K."/>
            <person name="Nakamura Y."/>
            <person name="Ichinomiya M."/>
            <person name="Sato N."/>
            <person name="Blanc-Mathieu R."/>
            <person name="Endo H."/>
            <person name="Kuwata A."/>
            <person name="Ogata H."/>
        </authorList>
    </citation>
    <scope>NUCLEOTIDE SEQUENCE [LARGE SCALE GENOMIC DNA]</scope>
    <source>
        <strain evidence="13">NIES 3701</strain>
    </source>
</reference>
<evidence type="ECO:0000256" key="7">
    <source>
        <dbReference type="ARBA" id="ARBA00022989"/>
    </source>
</evidence>
<gene>
    <name evidence="12" type="ORF">TrST_g13168</name>
</gene>
<keyword evidence="5" id="KW-0812">Transmembrane</keyword>
<evidence type="ECO:0000256" key="2">
    <source>
        <dbReference type="ARBA" id="ARBA00008661"/>
    </source>
</evidence>
<keyword evidence="7" id="KW-1133">Transmembrane helix</keyword>
<proteinExistence type="inferred from homology"/>
<evidence type="ECO:0000313" key="13">
    <source>
        <dbReference type="Proteomes" id="UP001165085"/>
    </source>
</evidence>
<dbReference type="GO" id="GO:0016758">
    <property type="term" value="F:hexosyltransferase activity"/>
    <property type="evidence" value="ECO:0007669"/>
    <property type="project" value="InterPro"/>
</dbReference>
<evidence type="ECO:0000256" key="11">
    <source>
        <dbReference type="SAM" id="SignalP"/>
    </source>
</evidence>
<evidence type="ECO:0000313" key="12">
    <source>
        <dbReference type="EMBL" id="GMH86779.1"/>
    </source>
</evidence>
<evidence type="ECO:0000256" key="4">
    <source>
        <dbReference type="ARBA" id="ARBA00022679"/>
    </source>
</evidence>
<keyword evidence="8 10" id="KW-0333">Golgi apparatus</keyword>
<comment type="subcellular location">
    <subcellularLocation>
        <location evidence="1 10">Golgi apparatus membrane</location>
        <topology evidence="1 10">Single-pass type II membrane protein</topology>
    </subcellularLocation>
</comment>
<dbReference type="InterPro" id="IPR002659">
    <property type="entry name" value="Glyco_trans_31"/>
</dbReference>
<evidence type="ECO:0000256" key="1">
    <source>
        <dbReference type="ARBA" id="ARBA00004323"/>
    </source>
</evidence>
<dbReference type="EC" id="2.4.1.-" evidence="10"/>
<accession>A0A9W7EN33</accession>
<evidence type="ECO:0000256" key="10">
    <source>
        <dbReference type="RuleBase" id="RU363063"/>
    </source>
</evidence>
<evidence type="ECO:0000256" key="5">
    <source>
        <dbReference type="ARBA" id="ARBA00022692"/>
    </source>
</evidence>
<dbReference type="Pfam" id="PF01762">
    <property type="entry name" value="Galactosyl_T"/>
    <property type="match status" value="1"/>
</dbReference>
<keyword evidence="13" id="KW-1185">Reference proteome</keyword>
<protein>
    <recommendedName>
        <fullName evidence="10">Hexosyltransferase</fullName>
        <ecNumber evidence="10">2.4.1.-</ecNumber>
    </recommendedName>
</protein>
<comment type="similarity">
    <text evidence="2 10">Belongs to the glycosyltransferase 31 family.</text>
</comment>
<evidence type="ECO:0000256" key="8">
    <source>
        <dbReference type="ARBA" id="ARBA00023034"/>
    </source>
</evidence>
<evidence type="ECO:0000256" key="9">
    <source>
        <dbReference type="ARBA" id="ARBA00023136"/>
    </source>
</evidence>